<keyword evidence="3 5" id="KW-1133">Transmembrane helix</keyword>
<evidence type="ECO:0000259" key="6">
    <source>
        <dbReference type="Pfam" id="PF03151"/>
    </source>
</evidence>
<dbReference type="Pfam" id="PF03151">
    <property type="entry name" value="TPT"/>
    <property type="match status" value="1"/>
</dbReference>
<evidence type="ECO:0000256" key="4">
    <source>
        <dbReference type="ARBA" id="ARBA00023136"/>
    </source>
</evidence>
<organism evidence="7 8">
    <name type="scientific">Tetraparma gracilis</name>
    <dbReference type="NCBI Taxonomy" id="2962635"/>
    <lineage>
        <taxon>Eukaryota</taxon>
        <taxon>Sar</taxon>
        <taxon>Stramenopiles</taxon>
        <taxon>Ochrophyta</taxon>
        <taxon>Bolidophyceae</taxon>
        <taxon>Parmales</taxon>
        <taxon>Triparmaceae</taxon>
        <taxon>Tetraparma</taxon>
    </lineage>
</organism>
<name>A0ABQ6M9B2_9STRA</name>
<protein>
    <recommendedName>
        <fullName evidence="6">Sugar phosphate transporter domain-containing protein</fullName>
    </recommendedName>
</protein>
<reference evidence="7 8" key="1">
    <citation type="journal article" date="2023" name="Commun. Biol.">
        <title>Genome analysis of Parmales, the sister group of diatoms, reveals the evolutionary specialization of diatoms from phago-mixotrophs to photoautotrophs.</title>
        <authorList>
            <person name="Ban H."/>
            <person name="Sato S."/>
            <person name="Yoshikawa S."/>
            <person name="Yamada K."/>
            <person name="Nakamura Y."/>
            <person name="Ichinomiya M."/>
            <person name="Sato N."/>
            <person name="Blanc-Mathieu R."/>
            <person name="Endo H."/>
            <person name="Kuwata A."/>
            <person name="Ogata H."/>
        </authorList>
    </citation>
    <scope>NUCLEOTIDE SEQUENCE [LARGE SCALE GENOMIC DNA]</scope>
</reference>
<accession>A0ABQ6M9B2</accession>
<keyword evidence="4 5" id="KW-0472">Membrane</keyword>
<proteinExistence type="predicted"/>
<dbReference type="PANTHER" id="PTHR11132">
    <property type="entry name" value="SOLUTE CARRIER FAMILY 35"/>
    <property type="match status" value="1"/>
</dbReference>
<dbReference type="Proteomes" id="UP001165060">
    <property type="component" value="Unassembled WGS sequence"/>
</dbReference>
<gene>
    <name evidence="7" type="ORF">TeGR_g6193</name>
</gene>
<dbReference type="InterPro" id="IPR004853">
    <property type="entry name" value="Sugar_P_trans_dom"/>
</dbReference>
<feature type="domain" description="Sugar phosphate transporter" evidence="6">
    <location>
        <begin position="28"/>
        <end position="260"/>
    </location>
</feature>
<dbReference type="EMBL" id="BRYB01002575">
    <property type="protein sequence ID" value="GMI21984.1"/>
    <property type="molecule type" value="Genomic_DNA"/>
</dbReference>
<evidence type="ECO:0000313" key="7">
    <source>
        <dbReference type="EMBL" id="GMI21984.1"/>
    </source>
</evidence>
<comment type="caution">
    <text evidence="7">The sequence shown here is derived from an EMBL/GenBank/DDBJ whole genome shotgun (WGS) entry which is preliminary data.</text>
</comment>
<evidence type="ECO:0000256" key="3">
    <source>
        <dbReference type="ARBA" id="ARBA00022989"/>
    </source>
</evidence>
<feature type="transmembrane region" description="Helical" evidence="5">
    <location>
        <begin position="243"/>
        <end position="261"/>
    </location>
</feature>
<dbReference type="InterPro" id="IPR037185">
    <property type="entry name" value="EmrE-like"/>
</dbReference>
<dbReference type="SUPFAM" id="SSF103481">
    <property type="entry name" value="Multidrug resistance efflux transporter EmrE"/>
    <property type="match status" value="1"/>
</dbReference>
<sequence length="290" mass="30489">MLAKFLMQYLLGFHPLSLRLPPTETPSASRDLQKTAIFYTLAFLLTNVSFSIASASFTETIKAAEPLTSTPIAVMFGVDTVSAREVAAIGVIVVGVLVTVWEEGGGDIAPTATPAATSAAITLSANLCLSLRGAYQTRVKRAAGGGELGVTDLELFTRISSFGFLACGSMWALQSIWAPPEPAFFPMTVILVVVNAAAHNAYNLASTVVLSRVSLIHHAALNCLRRLFSIVVTSVFFEIQITLGIVAGVTLTLAGFACFSASKSSKRTREEEASATKAEEGAGALARGLV</sequence>
<evidence type="ECO:0000256" key="5">
    <source>
        <dbReference type="SAM" id="Phobius"/>
    </source>
</evidence>
<comment type="subcellular location">
    <subcellularLocation>
        <location evidence="1">Membrane</location>
        <topology evidence="1">Multi-pass membrane protein</topology>
    </subcellularLocation>
</comment>
<keyword evidence="8" id="KW-1185">Reference proteome</keyword>
<dbReference type="InterPro" id="IPR050186">
    <property type="entry name" value="TPT_transporter"/>
</dbReference>
<evidence type="ECO:0000256" key="1">
    <source>
        <dbReference type="ARBA" id="ARBA00004141"/>
    </source>
</evidence>
<evidence type="ECO:0000256" key="2">
    <source>
        <dbReference type="ARBA" id="ARBA00022692"/>
    </source>
</evidence>
<keyword evidence="2 5" id="KW-0812">Transmembrane</keyword>
<evidence type="ECO:0000313" key="8">
    <source>
        <dbReference type="Proteomes" id="UP001165060"/>
    </source>
</evidence>